<protein>
    <submittedName>
        <fullName evidence="1">Stage III sporulation protein AH</fullName>
    </submittedName>
</protein>
<name>A0AAC9NCF6_9BACI</name>
<dbReference type="AlphaFoldDB" id="A0AAC9NCF6"/>
<accession>A0AAC9NCF6</accession>
<evidence type="ECO:0000313" key="4">
    <source>
        <dbReference type="Proteomes" id="UP001527057"/>
    </source>
</evidence>
<reference evidence="1 3" key="1">
    <citation type="submission" date="2016-10" db="EMBL/GenBank/DDBJ databases">
        <title>Whole genome sequence of hyper active fibrinolysis bacterium Bacillus pumilus strain VV3 isolated from fermented rice.</title>
        <authorList>
            <person name="Mariadas V.A."/>
            <person name="Vijayaraghavan P."/>
            <person name="Dhandapani V."/>
        </authorList>
    </citation>
    <scope>NUCLEOTIDE SEQUENCE [LARGE SCALE GENOMIC DNA]</scope>
    <source>
        <strain evidence="1 3">VV3</strain>
    </source>
</reference>
<evidence type="ECO:0000313" key="1">
    <source>
        <dbReference type="EMBL" id="AOZ88795.1"/>
    </source>
</evidence>
<sequence length="153" mass="18209">MIVLNRQPRKKEYNALIDLCCEVCDEFQLVFRKDFADFADYREILDKLSPSLKEMKEESEWATTILGDGQTAYVYYYYANEHTKNLLKELSNSLYGWVHPNLLEDLSFFKNGKEWLVSSSHEEESYIFPENEEEIESLKQIKGLRWTIQEDDE</sequence>
<evidence type="ECO:0000313" key="3">
    <source>
        <dbReference type="Proteomes" id="UP000177709"/>
    </source>
</evidence>
<gene>
    <name evidence="1" type="ORF">BK049_08995</name>
    <name evidence="2" type="ORF">M5W27_00380</name>
</gene>
<evidence type="ECO:0000313" key="2">
    <source>
        <dbReference type="EMBL" id="MCY9574288.1"/>
    </source>
</evidence>
<dbReference type="KEGG" id="bxi:BK049_08995"/>
<proteinExistence type="predicted"/>
<dbReference type="RefSeq" id="WP_047203556.1">
    <property type="nucleotide sequence ID" value="NZ_CP017786.1"/>
</dbReference>
<dbReference type="EMBL" id="JAMDMH010000003">
    <property type="protein sequence ID" value="MCY9574288.1"/>
    <property type="molecule type" value="Genomic_DNA"/>
</dbReference>
<keyword evidence="4" id="KW-1185">Reference proteome</keyword>
<organism evidence="1 3">
    <name type="scientific">Bacillus xiamenensis</name>
    <dbReference type="NCBI Taxonomy" id="1178537"/>
    <lineage>
        <taxon>Bacteria</taxon>
        <taxon>Bacillati</taxon>
        <taxon>Bacillota</taxon>
        <taxon>Bacilli</taxon>
        <taxon>Bacillales</taxon>
        <taxon>Bacillaceae</taxon>
        <taxon>Bacillus</taxon>
    </lineage>
</organism>
<reference evidence="2 4" key="2">
    <citation type="submission" date="2022-05" db="EMBL/GenBank/DDBJ databases">
        <title>Genome Sequencing of Bee-Associated Microbes.</title>
        <authorList>
            <person name="Dunlap C."/>
        </authorList>
    </citation>
    <scope>NUCLEOTIDE SEQUENCE [LARGE SCALE GENOMIC DNA]</scope>
    <source>
        <strain evidence="2 4">CBP-1093</strain>
    </source>
</reference>
<dbReference type="Proteomes" id="UP001527057">
    <property type="component" value="Unassembled WGS sequence"/>
</dbReference>
<dbReference type="Proteomes" id="UP000177709">
    <property type="component" value="Chromosome"/>
</dbReference>
<dbReference type="EMBL" id="CP017786">
    <property type="protein sequence ID" value="AOZ88795.1"/>
    <property type="molecule type" value="Genomic_DNA"/>
</dbReference>